<gene>
    <name evidence="2" type="ORF">Bca52824_064247</name>
</gene>
<comment type="caution">
    <text evidence="2">The sequence shown here is derived from an EMBL/GenBank/DDBJ whole genome shotgun (WGS) entry which is preliminary data.</text>
</comment>
<dbReference type="Proteomes" id="UP000886595">
    <property type="component" value="Unassembled WGS sequence"/>
</dbReference>
<organism evidence="2 3">
    <name type="scientific">Brassica carinata</name>
    <name type="common">Ethiopian mustard</name>
    <name type="synonym">Abyssinian cabbage</name>
    <dbReference type="NCBI Taxonomy" id="52824"/>
    <lineage>
        <taxon>Eukaryota</taxon>
        <taxon>Viridiplantae</taxon>
        <taxon>Streptophyta</taxon>
        <taxon>Embryophyta</taxon>
        <taxon>Tracheophyta</taxon>
        <taxon>Spermatophyta</taxon>
        <taxon>Magnoliopsida</taxon>
        <taxon>eudicotyledons</taxon>
        <taxon>Gunneridae</taxon>
        <taxon>Pentapetalae</taxon>
        <taxon>rosids</taxon>
        <taxon>malvids</taxon>
        <taxon>Brassicales</taxon>
        <taxon>Brassicaceae</taxon>
        <taxon>Brassiceae</taxon>
        <taxon>Brassica</taxon>
    </lineage>
</organism>
<name>A0A8X7QGD7_BRACI</name>
<keyword evidence="3" id="KW-1185">Reference proteome</keyword>
<dbReference type="EMBL" id="JAAMPC010000013">
    <property type="protein sequence ID" value="KAG2269692.1"/>
    <property type="molecule type" value="Genomic_DNA"/>
</dbReference>
<feature type="region of interest" description="Disordered" evidence="1">
    <location>
        <begin position="36"/>
        <end position="59"/>
    </location>
</feature>
<evidence type="ECO:0000256" key="1">
    <source>
        <dbReference type="SAM" id="MobiDB-lite"/>
    </source>
</evidence>
<feature type="compositionally biased region" description="Polar residues" evidence="1">
    <location>
        <begin position="36"/>
        <end position="51"/>
    </location>
</feature>
<evidence type="ECO:0000313" key="2">
    <source>
        <dbReference type="EMBL" id="KAG2269692.1"/>
    </source>
</evidence>
<dbReference type="AlphaFoldDB" id="A0A8X7QGD7"/>
<sequence>MNFALRSFGFDCFVFCFYFGLRKCAGKMTINHGDTSFADSQQSESNHSSTNSHDKKQMMTKEVMWRRSHEYSSDSPWDTSYALKNRKKTLILCSGELFNKSKTMHTQNENKESPHEASLVVETKASYQHFSCEIEIERN</sequence>
<dbReference type="OrthoDB" id="10510655at2759"/>
<protein>
    <submittedName>
        <fullName evidence="2">Uncharacterized protein</fullName>
    </submittedName>
</protein>
<reference evidence="2 3" key="1">
    <citation type="submission" date="2020-02" db="EMBL/GenBank/DDBJ databases">
        <authorList>
            <person name="Ma Q."/>
            <person name="Huang Y."/>
            <person name="Song X."/>
            <person name="Pei D."/>
        </authorList>
    </citation>
    <scope>NUCLEOTIDE SEQUENCE [LARGE SCALE GENOMIC DNA]</scope>
    <source>
        <strain evidence="2">Sxm20200214</strain>
        <tissue evidence="2">Leaf</tissue>
    </source>
</reference>
<accession>A0A8X7QGD7</accession>
<evidence type="ECO:0000313" key="3">
    <source>
        <dbReference type="Proteomes" id="UP000886595"/>
    </source>
</evidence>
<proteinExistence type="predicted"/>